<dbReference type="GO" id="GO:0046872">
    <property type="term" value="F:metal ion binding"/>
    <property type="evidence" value="ECO:0007669"/>
    <property type="project" value="UniProtKB-KW"/>
</dbReference>
<dbReference type="Pfam" id="PF00884">
    <property type="entry name" value="Sulfatase"/>
    <property type="match status" value="1"/>
</dbReference>
<comment type="similarity">
    <text evidence="1">Belongs to the sulfatase family.</text>
</comment>
<evidence type="ECO:0000256" key="4">
    <source>
        <dbReference type="ARBA" id="ARBA00022837"/>
    </source>
</evidence>
<dbReference type="GO" id="GO:0004065">
    <property type="term" value="F:arylsulfatase activity"/>
    <property type="evidence" value="ECO:0007669"/>
    <property type="project" value="TreeGrafter"/>
</dbReference>
<proteinExistence type="inferred from homology"/>
<dbReference type="SUPFAM" id="SSF53649">
    <property type="entry name" value="Alkaline phosphatase-like"/>
    <property type="match status" value="1"/>
</dbReference>
<keyword evidence="4" id="KW-0106">Calcium</keyword>
<name>A0A382HAR3_9ZZZZ</name>
<dbReference type="Gene3D" id="3.40.720.10">
    <property type="entry name" value="Alkaline Phosphatase, subunit A"/>
    <property type="match status" value="1"/>
</dbReference>
<keyword evidence="2" id="KW-0479">Metal-binding</keyword>
<evidence type="ECO:0000256" key="1">
    <source>
        <dbReference type="ARBA" id="ARBA00008779"/>
    </source>
</evidence>
<evidence type="ECO:0000256" key="2">
    <source>
        <dbReference type="ARBA" id="ARBA00022723"/>
    </source>
</evidence>
<keyword evidence="3" id="KW-0378">Hydrolase</keyword>
<dbReference type="PANTHER" id="PTHR42693:SF33">
    <property type="entry name" value="ARYLSULFATASE"/>
    <property type="match status" value="1"/>
</dbReference>
<evidence type="ECO:0000259" key="5">
    <source>
        <dbReference type="Pfam" id="PF00884"/>
    </source>
</evidence>
<sequence length="122" mass="13177">MADSPNILFILTDDQGPWAAGCYGNEEIRTPGIDRIAAAGMRFEHFFAASPVCSPSRANFLTGRISSQHGVHDWIRGGNVGADAATYLHGEVAYTDILAQHGWRCGLSGKWHLGNSQLVQHG</sequence>
<protein>
    <recommendedName>
        <fullName evidence="5">Sulfatase N-terminal domain-containing protein</fullName>
    </recommendedName>
</protein>
<feature type="domain" description="Sulfatase N-terminal" evidence="5">
    <location>
        <begin position="5"/>
        <end position="115"/>
    </location>
</feature>
<accession>A0A382HAR3</accession>
<organism evidence="6">
    <name type="scientific">marine metagenome</name>
    <dbReference type="NCBI Taxonomy" id="408172"/>
    <lineage>
        <taxon>unclassified sequences</taxon>
        <taxon>metagenomes</taxon>
        <taxon>ecological metagenomes</taxon>
    </lineage>
</organism>
<evidence type="ECO:0000256" key="3">
    <source>
        <dbReference type="ARBA" id="ARBA00022801"/>
    </source>
</evidence>
<dbReference type="InterPro" id="IPR017850">
    <property type="entry name" value="Alkaline_phosphatase_core_sf"/>
</dbReference>
<dbReference type="EMBL" id="UINC01060163">
    <property type="protein sequence ID" value="SVB84380.1"/>
    <property type="molecule type" value="Genomic_DNA"/>
</dbReference>
<reference evidence="6" key="1">
    <citation type="submission" date="2018-05" db="EMBL/GenBank/DDBJ databases">
        <authorList>
            <person name="Lanie J.A."/>
            <person name="Ng W.-L."/>
            <person name="Kazmierczak K.M."/>
            <person name="Andrzejewski T.M."/>
            <person name="Davidsen T.M."/>
            <person name="Wayne K.J."/>
            <person name="Tettelin H."/>
            <person name="Glass J.I."/>
            <person name="Rusch D."/>
            <person name="Podicherti R."/>
            <person name="Tsui H.-C.T."/>
            <person name="Winkler M.E."/>
        </authorList>
    </citation>
    <scope>NUCLEOTIDE SEQUENCE</scope>
</reference>
<dbReference type="AlphaFoldDB" id="A0A382HAR3"/>
<dbReference type="InterPro" id="IPR000917">
    <property type="entry name" value="Sulfatase_N"/>
</dbReference>
<dbReference type="InterPro" id="IPR024607">
    <property type="entry name" value="Sulfatase_CS"/>
</dbReference>
<dbReference type="InterPro" id="IPR050738">
    <property type="entry name" value="Sulfatase"/>
</dbReference>
<dbReference type="PROSITE" id="PS00523">
    <property type="entry name" value="SULFATASE_1"/>
    <property type="match status" value="1"/>
</dbReference>
<feature type="non-terminal residue" evidence="6">
    <location>
        <position position="122"/>
    </location>
</feature>
<gene>
    <name evidence="6" type="ORF">METZ01_LOCUS237234</name>
</gene>
<evidence type="ECO:0000313" key="6">
    <source>
        <dbReference type="EMBL" id="SVB84380.1"/>
    </source>
</evidence>
<dbReference type="PANTHER" id="PTHR42693">
    <property type="entry name" value="ARYLSULFATASE FAMILY MEMBER"/>
    <property type="match status" value="1"/>
</dbReference>